<keyword evidence="2" id="KW-1185">Reference proteome</keyword>
<dbReference type="EMBL" id="JBJJXI010000128">
    <property type="protein sequence ID" value="KAL3388803.1"/>
    <property type="molecule type" value="Genomic_DNA"/>
</dbReference>
<dbReference type="Proteomes" id="UP001627154">
    <property type="component" value="Unassembled WGS sequence"/>
</dbReference>
<accession>A0ABD2W7C2</accession>
<dbReference type="AlphaFoldDB" id="A0ABD2W7C2"/>
<reference evidence="1 2" key="1">
    <citation type="journal article" date="2024" name="bioRxiv">
        <title>A reference genome for Trichogramma kaykai: A tiny desert-dwelling parasitoid wasp with competing sex-ratio distorters.</title>
        <authorList>
            <person name="Culotta J."/>
            <person name="Lindsey A.R."/>
        </authorList>
    </citation>
    <scope>NUCLEOTIDE SEQUENCE [LARGE SCALE GENOMIC DNA]</scope>
    <source>
        <strain evidence="1 2">KSX58</strain>
    </source>
</reference>
<protein>
    <submittedName>
        <fullName evidence="1">Uncharacterized protein</fullName>
    </submittedName>
</protein>
<proteinExistence type="predicted"/>
<comment type="caution">
    <text evidence="1">The sequence shown here is derived from an EMBL/GenBank/DDBJ whole genome shotgun (WGS) entry which is preliminary data.</text>
</comment>
<organism evidence="1 2">
    <name type="scientific">Trichogramma kaykai</name>
    <dbReference type="NCBI Taxonomy" id="54128"/>
    <lineage>
        <taxon>Eukaryota</taxon>
        <taxon>Metazoa</taxon>
        <taxon>Ecdysozoa</taxon>
        <taxon>Arthropoda</taxon>
        <taxon>Hexapoda</taxon>
        <taxon>Insecta</taxon>
        <taxon>Pterygota</taxon>
        <taxon>Neoptera</taxon>
        <taxon>Endopterygota</taxon>
        <taxon>Hymenoptera</taxon>
        <taxon>Apocrita</taxon>
        <taxon>Proctotrupomorpha</taxon>
        <taxon>Chalcidoidea</taxon>
        <taxon>Trichogrammatidae</taxon>
        <taxon>Trichogramma</taxon>
    </lineage>
</organism>
<sequence length="208" mass="24008">MKGVGANIKEEIEEMLKNKLYIEIKLKAAWKSGQVIVGKCKHAKGIFVPVQCATFIYETSIPSCRAYHGLFSTASSIKTPINALWKVSFFDTYTSNTMDATYARETRRQYLFSLHRSIRLIARDTCQHLYTILRPRRSSSSNKYTHTRLYTFSMCLVPQRKKTITSQATEENEIRTTDDEIVLPEVTDQKLRTRQQLKNKAASKKQNK</sequence>
<evidence type="ECO:0000313" key="2">
    <source>
        <dbReference type="Proteomes" id="UP001627154"/>
    </source>
</evidence>
<name>A0ABD2W7C2_9HYME</name>
<evidence type="ECO:0000313" key="1">
    <source>
        <dbReference type="EMBL" id="KAL3388803.1"/>
    </source>
</evidence>
<gene>
    <name evidence="1" type="ORF">TKK_016225</name>
</gene>